<keyword evidence="2" id="KW-1185">Reference proteome</keyword>
<organism evidence="1 2">
    <name type="scientific">Calycina marina</name>
    <dbReference type="NCBI Taxonomy" id="1763456"/>
    <lineage>
        <taxon>Eukaryota</taxon>
        <taxon>Fungi</taxon>
        <taxon>Dikarya</taxon>
        <taxon>Ascomycota</taxon>
        <taxon>Pezizomycotina</taxon>
        <taxon>Leotiomycetes</taxon>
        <taxon>Helotiales</taxon>
        <taxon>Pezizellaceae</taxon>
        <taxon>Calycina</taxon>
    </lineage>
</organism>
<dbReference type="OrthoDB" id="196847at2759"/>
<gene>
    <name evidence="1" type="ORF">BJ878DRAFT_302493</name>
</gene>
<proteinExistence type="predicted"/>
<dbReference type="EMBL" id="MU253813">
    <property type="protein sequence ID" value="KAG9246208.1"/>
    <property type="molecule type" value="Genomic_DNA"/>
</dbReference>
<sequence>MLLKIQLATELDLPDVATRISEIHLEAFSSNLLLLAMFPNQAVRSAPRGTKSQKAIADIRDPKISVPIIVDMQLPKEEDRNIIHLLPIYSSALGVWRSPVAANISHLRHRG</sequence>
<protein>
    <submittedName>
        <fullName evidence="1">Uncharacterized protein</fullName>
    </submittedName>
</protein>
<dbReference type="AlphaFoldDB" id="A0A9P8CGF8"/>
<evidence type="ECO:0000313" key="1">
    <source>
        <dbReference type="EMBL" id="KAG9246208.1"/>
    </source>
</evidence>
<name>A0A9P8CGF8_9HELO</name>
<dbReference type="Proteomes" id="UP000887226">
    <property type="component" value="Unassembled WGS sequence"/>
</dbReference>
<evidence type="ECO:0000313" key="2">
    <source>
        <dbReference type="Proteomes" id="UP000887226"/>
    </source>
</evidence>
<accession>A0A9P8CGF8</accession>
<comment type="caution">
    <text evidence="1">The sequence shown here is derived from an EMBL/GenBank/DDBJ whole genome shotgun (WGS) entry which is preliminary data.</text>
</comment>
<reference evidence="1" key="1">
    <citation type="journal article" date="2021" name="IMA Fungus">
        <title>Genomic characterization of three marine fungi, including Emericellopsis atlantica sp. nov. with signatures of a generalist lifestyle and marine biomass degradation.</title>
        <authorList>
            <person name="Hagestad O.C."/>
            <person name="Hou L."/>
            <person name="Andersen J.H."/>
            <person name="Hansen E.H."/>
            <person name="Altermark B."/>
            <person name="Li C."/>
            <person name="Kuhnert E."/>
            <person name="Cox R.J."/>
            <person name="Crous P.W."/>
            <person name="Spatafora J.W."/>
            <person name="Lail K."/>
            <person name="Amirebrahimi M."/>
            <person name="Lipzen A."/>
            <person name="Pangilinan J."/>
            <person name="Andreopoulos W."/>
            <person name="Hayes R.D."/>
            <person name="Ng V."/>
            <person name="Grigoriev I.V."/>
            <person name="Jackson S.A."/>
            <person name="Sutton T.D.S."/>
            <person name="Dobson A.D.W."/>
            <person name="Rama T."/>
        </authorList>
    </citation>
    <scope>NUCLEOTIDE SEQUENCE</scope>
    <source>
        <strain evidence="1">TRa3180A</strain>
    </source>
</reference>